<comment type="caution">
    <text evidence="8">The sequence shown here is derived from an EMBL/GenBank/DDBJ whole genome shotgun (WGS) entry which is preliminary data.</text>
</comment>
<evidence type="ECO:0000313" key="8">
    <source>
        <dbReference type="EMBL" id="ORA38608.1"/>
    </source>
</evidence>
<keyword evidence="3" id="KW-0808">Transferase</keyword>
<dbReference type="Pfam" id="PF02801">
    <property type="entry name" value="Ketoacyl-synt_C"/>
    <property type="match status" value="1"/>
</dbReference>
<evidence type="ECO:0000313" key="9">
    <source>
        <dbReference type="Proteomes" id="UP000192448"/>
    </source>
</evidence>
<keyword evidence="4" id="KW-0521">NADP</keyword>
<evidence type="ECO:0000256" key="4">
    <source>
        <dbReference type="ARBA" id="ARBA00022857"/>
    </source>
</evidence>
<dbReference type="Gene3D" id="3.30.70.250">
    <property type="entry name" value="Malonyl-CoA ACP transacylase, ACP-binding"/>
    <property type="match status" value="1"/>
</dbReference>
<dbReference type="Gene3D" id="3.40.47.10">
    <property type="match status" value="1"/>
</dbReference>
<protein>
    <submittedName>
        <fullName evidence="8">Polyketide synthase</fullName>
    </submittedName>
</protein>
<dbReference type="InterPro" id="IPR032821">
    <property type="entry name" value="PKS_assoc"/>
</dbReference>
<dbReference type="OrthoDB" id="9778690at2"/>
<dbReference type="Proteomes" id="UP000192448">
    <property type="component" value="Unassembled WGS sequence"/>
</dbReference>
<dbReference type="InterPro" id="IPR020806">
    <property type="entry name" value="PKS_PP-bd"/>
</dbReference>
<dbReference type="InterPro" id="IPR014031">
    <property type="entry name" value="Ketoacyl_synth_C"/>
</dbReference>
<dbReference type="SUPFAM" id="SSF51735">
    <property type="entry name" value="NAD(P)-binding Rossmann-fold domains"/>
    <property type="match status" value="1"/>
</dbReference>
<dbReference type="FunFam" id="3.30.70.250:FF:000003">
    <property type="entry name" value="Polyketide beta-ketoacyl synthase Pks3"/>
    <property type="match status" value="1"/>
</dbReference>
<dbReference type="GO" id="GO:0004315">
    <property type="term" value="F:3-oxoacyl-[acyl-carrier-protein] synthase activity"/>
    <property type="evidence" value="ECO:0007669"/>
    <property type="project" value="InterPro"/>
</dbReference>
<dbReference type="FunFam" id="3.40.47.10:FF:000019">
    <property type="entry name" value="Polyketide synthase type I"/>
    <property type="match status" value="1"/>
</dbReference>
<dbReference type="Gene3D" id="1.10.1200.10">
    <property type="entry name" value="ACP-like"/>
    <property type="match status" value="1"/>
</dbReference>
<dbReference type="SUPFAM" id="SSF52151">
    <property type="entry name" value="FabD/lysophospholipase-like"/>
    <property type="match status" value="1"/>
</dbReference>
<dbReference type="SMART" id="SM00825">
    <property type="entry name" value="PKS_KS"/>
    <property type="match status" value="1"/>
</dbReference>
<dbReference type="STRING" id="1927124.BST13_04260"/>
<organism evidence="8 9">
    <name type="scientific">Mycobacterium aquaticum</name>
    <dbReference type="NCBI Taxonomy" id="1927124"/>
    <lineage>
        <taxon>Bacteria</taxon>
        <taxon>Bacillati</taxon>
        <taxon>Actinomycetota</taxon>
        <taxon>Actinomycetes</taxon>
        <taxon>Mycobacteriales</taxon>
        <taxon>Mycobacteriaceae</taxon>
        <taxon>Mycobacterium</taxon>
    </lineage>
</organism>
<reference evidence="8 9" key="1">
    <citation type="submission" date="2017-02" db="EMBL/GenBank/DDBJ databases">
        <title>The new phylogeny of genus Mycobacterium.</title>
        <authorList>
            <person name="Tortoli E."/>
            <person name="Trovato A."/>
            <person name="Cirillo D.M."/>
        </authorList>
    </citation>
    <scope>NUCLEOTIDE SEQUENCE [LARGE SCALE GENOMIC DNA]</scope>
    <source>
        <strain evidence="8 9">RW6</strain>
    </source>
</reference>
<dbReference type="InterPro" id="IPR016039">
    <property type="entry name" value="Thiolase-like"/>
</dbReference>
<dbReference type="Pfam" id="PF00550">
    <property type="entry name" value="PP-binding"/>
    <property type="match status" value="1"/>
</dbReference>
<dbReference type="SUPFAM" id="SSF53901">
    <property type="entry name" value="Thiolase-like"/>
    <property type="match status" value="1"/>
</dbReference>
<dbReference type="Pfam" id="PF00109">
    <property type="entry name" value="ketoacyl-synt"/>
    <property type="match status" value="1"/>
</dbReference>
<dbReference type="GO" id="GO:0004312">
    <property type="term" value="F:fatty acid synthase activity"/>
    <property type="evidence" value="ECO:0007669"/>
    <property type="project" value="TreeGrafter"/>
</dbReference>
<proteinExistence type="predicted"/>
<evidence type="ECO:0000259" key="6">
    <source>
        <dbReference type="PROSITE" id="PS50075"/>
    </source>
</evidence>
<dbReference type="InterPro" id="IPR036291">
    <property type="entry name" value="NAD(P)-bd_dom_sf"/>
</dbReference>
<gene>
    <name evidence="8" type="ORF">BST13_04260</name>
</gene>
<accession>A0A1X0B935</accession>
<dbReference type="CDD" id="cd00833">
    <property type="entry name" value="PKS"/>
    <property type="match status" value="1"/>
</dbReference>
<dbReference type="AlphaFoldDB" id="A0A1X0B935"/>
<keyword evidence="5" id="KW-0511">Multifunctional enzyme</keyword>
<keyword evidence="2" id="KW-0597">Phosphoprotein</keyword>
<feature type="domain" description="Ketosynthase family 3 (KS3)" evidence="7">
    <location>
        <begin position="34"/>
        <end position="462"/>
    </location>
</feature>
<name>A0A1X0B935_9MYCO</name>
<dbReference type="SUPFAM" id="SSF55048">
    <property type="entry name" value="Probable ACP-binding domain of malonyl-CoA ACP transacylase"/>
    <property type="match status" value="1"/>
</dbReference>
<evidence type="ECO:0000256" key="3">
    <source>
        <dbReference type="ARBA" id="ARBA00022679"/>
    </source>
</evidence>
<dbReference type="PROSITE" id="PS52004">
    <property type="entry name" value="KS3_2"/>
    <property type="match status" value="1"/>
</dbReference>
<dbReference type="RefSeq" id="WP_083160970.1">
    <property type="nucleotide sequence ID" value="NZ_MVHF01000003.1"/>
</dbReference>
<dbReference type="InterPro" id="IPR016036">
    <property type="entry name" value="Malonyl_transacylase_ACP-bd"/>
</dbReference>
<dbReference type="PROSITE" id="PS00606">
    <property type="entry name" value="KS3_1"/>
    <property type="match status" value="1"/>
</dbReference>
<dbReference type="GO" id="GO:0006633">
    <property type="term" value="P:fatty acid biosynthetic process"/>
    <property type="evidence" value="ECO:0007669"/>
    <property type="project" value="InterPro"/>
</dbReference>
<evidence type="ECO:0000259" key="7">
    <source>
        <dbReference type="PROSITE" id="PS52004"/>
    </source>
</evidence>
<dbReference type="InterPro" id="IPR016035">
    <property type="entry name" value="Acyl_Trfase/lysoPLipase"/>
</dbReference>
<dbReference type="InterPro" id="IPR001227">
    <property type="entry name" value="Ac_transferase_dom_sf"/>
</dbReference>
<dbReference type="InterPro" id="IPR036736">
    <property type="entry name" value="ACP-like_sf"/>
</dbReference>
<dbReference type="InterPro" id="IPR050091">
    <property type="entry name" value="PKS_NRPS_Biosynth_Enz"/>
</dbReference>
<dbReference type="SUPFAM" id="SSF47336">
    <property type="entry name" value="ACP-like"/>
    <property type="match status" value="1"/>
</dbReference>
<dbReference type="InterPro" id="IPR018201">
    <property type="entry name" value="Ketoacyl_synth_AS"/>
</dbReference>
<dbReference type="Pfam" id="PF00698">
    <property type="entry name" value="Acyl_transf_1"/>
    <property type="match status" value="1"/>
</dbReference>
<dbReference type="SMART" id="SM00827">
    <property type="entry name" value="PKS_AT"/>
    <property type="match status" value="1"/>
</dbReference>
<dbReference type="EMBL" id="MVHF01000003">
    <property type="protein sequence ID" value="ORA38608.1"/>
    <property type="molecule type" value="Genomic_DNA"/>
</dbReference>
<dbReference type="Gene3D" id="3.40.50.11460">
    <property type="match status" value="1"/>
</dbReference>
<keyword evidence="9" id="KW-1185">Reference proteome</keyword>
<dbReference type="SMART" id="SM01294">
    <property type="entry name" value="PKS_PP_betabranch"/>
    <property type="match status" value="1"/>
</dbReference>
<keyword evidence="1" id="KW-0596">Phosphopantetheine</keyword>
<dbReference type="SMART" id="SM00823">
    <property type="entry name" value="PKS_PP"/>
    <property type="match status" value="1"/>
</dbReference>
<evidence type="ECO:0000256" key="2">
    <source>
        <dbReference type="ARBA" id="ARBA00022553"/>
    </source>
</evidence>
<evidence type="ECO:0000256" key="1">
    <source>
        <dbReference type="ARBA" id="ARBA00022450"/>
    </source>
</evidence>
<dbReference type="Gene3D" id="3.40.366.10">
    <property type="entry name" value="Malonyl-Coenzyme A Acyl Carrier Protein, domain 2"/>
    <property type="match status" value="1"/>
</dbReference>
<dbReference type="GO" id="GO:0031177">
    <property type="term" value="F:phosphopantetheine binding"/>
    <property type="evidence" value="ECO:0007669"/>
    <property type="project" value="InterPro"/>
</dbReference>
<dbReference type="PANTHER" id="PTHR43775">
    <property type="entry name" value="FATTY ACID SYNTHASE"/>
    <property type="match status" value="1"/>
</dbReference>
<dbReference type="InterPro" id="IPR014030">
    <property type="entry name" value="Ketoacyl_synth_N"/>
</dbReference>
<feature type="domain" description="Carrier" evidence="6">
    <location>
        <begin position="1106"/>
        <end position="1181"/>
    </location>
</feature>
<sequence length="1190" mass="125753">MVGAGADRRAIIAEALHRIDELTARLAVAERADVEPVAVVGMGCRLPGGVGSADQFWQLLQDGRSGIVPVPGDRWDVEEFYSADPSVPGTICARDGGFLTSWSPDEFDAEFFGIAPREAAAMDPQQRLLLEVAWEALENAGVVAQSIRGTQTGIFVGLTGYDYMLRLTETLRREDYDAYIPFGNAANFAAGRLAYFLGARGPALVVDTACSSSLVSVHLACQSLRRGESDTALAAGVNLILRPENSIACSRFGMLSPDGQCKTFDAGANGYVRSEGCGVVVLKRLSDALADGDRVLAVVRGSAVNQDGASSGQTVPNGPAQQALMRQALAASRLQAADIDYIEAHGTGTALGDPIELDALAQVFADRGDAAPLVVGSVKTNLGHLESAAGIAGFIKTVLSVRYGYIPKHLNFHQLTPHASEDATRLTIASSALEWPTVPRPRRAGVSSFGVSGTNAHIIVEQAPSPEPAVWEPDSPVTTLVVSGKTPERIAATAAMLAQWMTGPGAEVRLADVAHTLNHHRTQHRTFATICARDHDQAVAGLSALAAGQAAVGVVGAHEGPCRPGRVFVYSGQGSQWAGMGRRLLTDEPAFAAAIDTLEPAFRTEVGFSLREVLETAEPLTGIERIQPVLTGLQLALTALWRHYGVVPDAVIGHSMGEVAAAVTAGALTPTEGLRVIATRSRLMSRLAGQGAMALLELDPASTLGLIAEYPEVTLAVYASPTQTVIAGPPSDVDTLIAKVAQQSRLARRIDVDVASHHPTIDPVLPDLRAALSDLAPKPPTIPIISTTYDQSQTPTPSFDADHWVTNLRRPVRFTQAVAAAGADHATFIEVSPHPLLTHSIADTLAGTHFHTVPTLQRDGDDTHTFHTNLNSAHTGAPPRTSHPPEPHPVLPATPWHHTRLWIKPTTPQRHAPAAGSNGWTYESDWPIGPITTADTAGEGSWVVFADDGCGTKVSSAVGDAAVVTVLPMDTLADGAAASELPDILGRAANVLYAPDLSASGHLPEWGYRLFNTARRLTAALATMAVPPRMFILGRRDGSDDRPADPADAVLWGLGRALASEHPEIWGGVVDMEEPESPGSGSDQTAAPVGDIKDVWRVCEPEERRALLQNHVGVLVAAVMGLPSAQSLNPDADFFELGMDSLMNVILQRALAETLGEVLPQTVVFDYPTVTELADHLAEIADADLPESVG</sequence>
<dbReference type="PANTHER" id="PTHR43775:SF37">
    <property type="entry name" value="SI:DKEY-61P9.11"/>
    <property type="match status" value="1"/>
</dbReference>
<dbReference type="InterPro" id="IPR020841">
    <property type="entry name" value="PKS_Beta-ketoAc_synthase_dom"/>
</dbReference>
<dbReference type="InterPro" id="IPR014043">
    <property type="entry name" value="Acyl_transferase_dom"/>
</dbReference>
<dbReference type="PROSITE" id="PS50075">
    <property type="entry name" value="CARRIER"/>
    <property type="match status" value="1"/>
</dbReference>
<evidence type="ECO:0000256" key="5">
    <source>
        <dbReference type="ARBA" id="ARBA00023268"/>
    </source>
</evidence>
<dbReference type="InterPro" id="IPR009081">
    <property type="entry name" value="PP-bd_ACP"/>
</dbReference>
<dbReference type="Pfam" id="PF16197">
    <property type="entry name" value="KAsynt_C_assoc"/>
    <property type="match status" value="1"/>
</dbReference>